<keyword evidence="2" id="KW-1185">Reference proteome</keyword>
<accession>A0AAW1JK50</accession>
<evidence type="ECO:0000313" key="2">
    <source>
        <dbReference type="Proteomes" id="UP001458880"/>
    </source>
</evidence>
<dbReference type="EMBL" id="JASPKY010000351">
    <property type="protein sequence ID" value="KAK9704396.1"/>
    <property type="molecule type" value="Genomic_DNA"/>
</dbReference>
<gene>
    <name evidence="1" type="ORF">QE152_g28350</name>
</gene>
<reference evidence="1 2" key="1">
    <citation type="journal article" date="2024" name="BMC Genomics">
        <title>De novo assembly and annotation of Popillia japonica's genome with initial clues to its potential as an invasive pest.</title>
        <authorList>
            <person name="Cucini C."/>
            <person name="Boschi S."/>
            <person name="Funari R."/>
            <person name="Cardaioli E."/>
            <person name="Iannotti N."/>
            <person name="Marturano G."/>
            <person name="Paoli F."/>
            <person name="Bruttini M."/>
            <person name="Carapelli A."/>
            <person name="Frati F."/>
            <person name="Nardi F."/>
        </authorList>
    </citation>
    <scope>NUCLEOTIDE SEQUENCE [LARGE SCALE GENOMIC DNA]</scope>
    <source>
        <strain evidence="1">DMR45628</strain>
    </source>
</reference>
<dbReference type="AlphaFoldDB" id="A0AAW1JK50"/>
<sequence>MHNSERGHSYNLFRKDLRTSARMSPLLLKTSQTQDSSLTNIPDTEDSVMKISSMFPTVSDTHIRLLLKNLRMQYTPYGNSMRGCQIVQSAVLCYFRLII</sequence>
<comment type="caution">
    <text evidence="1">The sequence shown here is derived from an EMBL/GenBank/DDBJ whole genome shotgun (WGS) entry which is preliminary data.</text>
</comment>
<dbReference type="Proteomes" id="UP001458880">
    <property type="component" value="Unassembled WGS sequence"/>
</dbReference>
<protein>
    <submittedName>
        <fullName evidence="1">Uncharacterized protein</fullName>
    </submittedName>
</protein>
<proteinExistence type="predicted"/>
<organism evidence="1 2">
    <name type="scientific">Popillia japonica</name>
    <name type="common">Japanese beetle</name>
    <dbReference type="NCBI Taxonomy" id="7064"/>
    <lineage>
        <taxon>Eukaryota</taxon>
        <taxon>Metazoa</taxon>
        <taxon>Ecdysozoa</taxon>
        <taxon>Arthropoda</taxon>
        <taxon>Hexapoda</taxon>
        <taxon>Insecta</taxon>
        <taxon>Pterygota</taxon>
        <taxon>Neoptera</taxon>
        <taxon>Endopterygota</taxon>
        <taxon>Coleoptera</taxon>
        <taxon>Polyphaga</taxon>
        <taxon>Scarabaeiformia</taxon>
        <taxon>Scarabaeidae</taxon>
        <taxon>Rutelinae</taxon>
        <taxon>Popillia</taxon>
    </lineage>
</organism>
<name>A0AAW1JK50_POPJA</name>
<evidence type="ECO:0000313" key="1">
    <source>
        <dbReference type="EMBL" id="KAK9704396.1"/>
    </source>
</evidence>